<dbReference type="PANTHER" id="PTHR43364:SF4">
    <property type="entry name" value="NAD(P)-LINKED OXIDOREDUCTASE SUPERFAMILY PROTEIN"/>
    <property type="match status" value="1"/>
</dbReference>
<evidence type="ECO:0000313" key="3">
    <source>
        <dbReference type="EMBL" id="SVC34772.1"/>
    </source>
</evidence>
<protein>
    <recommendedName>
        <fullName evidence="2">NADP-dependent oxidoreductase domain-containing protein</fullName>
    </recommendedName>
</protein>
<dbReference type="PROSITE" id="PS51257">
    <property type="entry name" value="PROKAR_LIPOPROTEIN"/>
    <property type="match status" value="1"/>
</dbReference>
<dbReference type="FunFam" id="3.20.20.100:FF:000004">
    <property type="entry name" value="Oxidoreductase, aldo/keto reductase"/>
    <property type="match status" value="1"/>
</dbReference>
<dbReference type="InterPro" id="IPR036812">
    <property type="entry name" value="NAD(P)_OxRdtase_dom_sf"/>
</dbReference>
<evidence type="ECO:0000259" key="2">
    <source>
        <dbReference type="Pfam" id="PF00248"/>
    </source>
</evidence>
<keyword evidence="1" id="KW-0560">Oxidoreductase</keyword>
<dbReference type="SUPFAM" id="SSF51430">
    <property type="entry name" value="NAD(P)-linked oxidoreductase"/>
    <property type="match status" value="1"/>
</dbReference>
<dbReference type="InterPro" id="IPR020471">
    <property type="entry name" value="AKR"/>
</dbReference>
<reference evidence="3" key="1">
    <citation type="submission" date="2018-05" db="EMBL/GenBank/DDBJ databases">
        <authorList>
            <person name="Lanie J.A."/>
            <person name="Ng W.-L."/>
            <person name="Kazmierczak K.M."/>
            <person name="Andrzejewski T.M."/>
            <person name="Davidsen T.M."/>
            <person name="Wayne K.J."/>
            <person name="Tettelin H."/>
            <person name="Glass J.I."/>
            <person name="Rusch D."/>
            <person name="Podicherti R."/>
            <person name="Tsui H.-C.T."/>
            <person name="Winkler M.E."/>
        </authorList>
    </citation>
    <scope>NUCLEOTIDE SEQUENCE</scope>
</reference>
<proteinExistence type="predicted"/>
<dbReference type="GO" id="GO:0005829">
    <property type="term" value="C:cytosol"/>
    <property type="evidence" value="ECO:0007669"/>
    <property type="project" value="TreeGrafter"/>
</dbReference>
<sequence length="334" mass="37441">MNYRLFGRTGVYISPLVLGCMMFGQKTDQNDTCEIIDRAIDHGINFLDTADVYGKGASEEFVGEALKRNASREKIFLATKVNGRMSEHPNHIGNSRLHIIEGCENSLRRLKTEYIDLYQLHRPDSHIAIDESLRAMDDLVSAGKIRYSGTSNFGSWQIVESLWASEKHSTVRFASDQSPFNLTDRRAEREHIPMCQTYGMAFIPWSPLAGGGLTGKYKRTKNQRTGTRFGDETDPGKLKRFSPEVMDITDALQPIAEAHTATVAQIALAWVMDQPGVTAPIIGPRTIEQLEDNLGAINLKLSNEELTLIDELAQPGTNVTDYYEASFKPNEHRF</sequence>
<dbReference type="PANTHER" id="PTHR43364">
    <property type="entry name" value="NADH-SPECIFIC METHYLGLYOXAL REDUCTASE-RELATED"/>
    <property type="match status" value="1"/>
</dbReference>
<dbReference type="PRINTS" id="PR00069">
    <property type="entry name" value="ALDKETRDTASE"/>
</dbReference>
<dbReference type="Pfam" id="PF00248">
    <property type="entry name" value="Aldo_ket_red"/>
    <property type="match status" value="1"/>
</dbReference>
<evidence type="ECO:0000256" key="1">
    <source>
        <dbReference type="ARBA" id="ARBA00023002"/>
    </source>
</evidence>
<feature type="domain" description="NADP-dependent oxidoreductase" evidence="2">
    <location>
        <begin position="15"/>
        <end position="313"/>
    </location>
</feature>
<gene>
    <name evidence="3" type="ORF">METZ01_LOCUS287626</name>
</gene>
<dbReference type="EMBL" id="UINC01086377">
    <property type="protein sequence ID" value="SVC34772.1"/>
    <property type="molecule type" value="Genomic_DNA"/>
</dbReference>
<dbReference type="Gene3D" id="3.20.20.100">
    <property type="entry name" value="NADP-dependent oxidoreductase domain"/>
    <property type="match status" value="1"/>
</dbReference>
<dbReference type="GO" id="GO:0016491">
    <property type="term" value="F:oxidoreductase activity"/>
    <property type="evidence" value="ECO:0007669"/>
    <property type="project" value="UniProtKB-KW"/>
</dbReference>
<dbReference type="InterPro" id="IPR023210">
    <property type="entry name" value="NADP_OxRdtase_dom"/>
</dbReference>
<organism evidence="3">
    <name type="scientific">marine metagenome</name>
    <dbReference type="NCBI Taxonomy" id="408172"/>
    <lineage>
        <taxon>unclassified sequences</taxon>
        <taxon>metagenomes</taxon>
        <taxon>ecological metagenomes</taxon>
    </lineage>
</organism>
<name>A0A382LI46_9ZZZZ</name>
<dbReference type="InterPro" id="IPR050523">
    <property type="entry name" value="AKR_Detox_Biosynth"/>
</dbReference>
<accession>A0A382LI46</accession>
<dbReference type="AlphaFoldDB" id="A0A382LI46"/>